<sequence>MLNNVGQFNSPLQIFINSVVSSTTIIYFLTPCLHFSINGYSESDSAPSCLVPTLSRPGGADSSVCLGRSDLWQEFMDFSYTAVVTKNRWNHPIIAIRASVFENLASERVAGRFFYYYFLFIFVCEK</sequence>
<proteinExistence type="predicted"/>
<evidence type="ECO:0000313" key="3">
    <source>
        <dbReference type="Proteomes" id="UP001642409"/>
    </source>
</evidence>
<keyword evidence="3" id="KW-1185">Reference proteome</keyword>
<evidence type="ECO:0000313" key="2">
    <source>
        <dbReference type="EMBL" id="CAL6017166.1"/>
    </source>
</evidence>
<protein>
    <submittedName>
        <fullName evidence="2">Hypothetical_protein</fullName>
    </submittedName>
</protein>
<accession>A0AA86U312</accession>
<dbReference type="AlphaFoldDB" id="A0AA86U312"/>
<dbReference type="EMBL" id="CAXDID020000078">
    <property type="protein sequence ID" value="CAL6017166.1"/>
    <property type="molecule type" value="Genomic_DNA"/>
</dbReference>
<organism evidence="1">
    <name type="scientific">Hexamita inflata</name>
    <dbReference type="NCBI Taxonomy" id="28002"/>
    <lineage>
        <taxon>Eukaryota</taxon>
        <taxon>Metamonada</taxon>
        <taxon>Diplomonadida</taxon>
        <taxon>Hexamitidae</taxon>
        <taxon>Hexamitinae</taxon>
        <taxon>Hexamita</taxon>
    </lineage>
</organism>
<dbReference type="Proteomes" id="UP001642409">
    <property type="component" value="Unassembled WGS sequence"/>
</dbReference>
<name>A0AA86U312_9EUKA</name>
<reference evidence="2 3" key="2">
    <citation type="submission" date="2024-07" db="EMBL/GenBank/DDBJ databases">
        <authorList>
            <person name="Akdeniz Z."/>
        </authorList>
    </citation>
    <scope>NUCLEOTIDE SEQUENCE [LARGE SCALE GENOMIC DNA]</scope>
</reference>
<evidence type="ECO:0000313" key="1">
    <source>
        <dbReference type="EMBL" id="CAI9940240.1"/>
    </source>
</evidence>
<comment type="caution">
    <text evidence="1">The sequence shown here is derived from an EMBL/GenBank/DDBJ whole genome shotgun (WGS) entry which is preliminary data.</text>
</comment>
<gene>
    <name evidence="2" type="ORF">HINF_LOCUS25855</name>
    <name evidence="1" type="ORF">HINF_LOCUS27885</name>
</gene>
<reference evidence="1" key="1">
    <citation type="submission" date="2023-06" db="EMBL/GenBank/DDBJ databases">
        <authorList>
            <person name="Kurt Z."/>
        </authorList>
    </citation>
    <scope>NUCLEOTIDE SEQUENCE</scope>
</reference>
<dbReference type="EMBL" id="CATOUU010000675">
    <property type="protein sequence ID" value="CAI9940240.1"/>
    <property type="molecule type" value="Genomic_DNA"/>
</dbReference>